<gene>
    <name evidence="2" type="ORF">Bca52824_054833</name>
</gene>
<keyword evidence="3" id="KW-1185">Reference proteome</keyword>
<dbReference type="Proteomes" id="UP000886595">
    <property type="component" value="Unassembled WGS sequence"/>
</dbReference>
<evidence type="ECO:0000313" key="2">
    <source>
        <dbReference type="EMBL" id="KAG2283613.1"/>
    </source>
</evidence>
<proteinExistence type="predicted"/>
<dbReference type="EMBL" id="JAAMPC010000011">
    <property type="protein sequence ID" value="KAG2283613.1"/>
    <property type="molecule type" value="Genomic_DNA"/>
</dbReference>
<feature type="compositionally biased region" description="Polar residues" evidence="1">
    <location>
        <begin position="75"/>
        <end position="91"/>
    </location>
</feature>
<dbReference type="AlphaFoldDB" id="A0A8X7R6G6"/>
<feature type="compositionally biased region" description="Polar residues" evidence="1">
    <location>
        <begin position="38"/>
        <end position="53"/>
    </location>
</feature>
<feature type="region of interest" description="Disordered" evidence="1">
    <location>
        <begin position="34"/>
        <end position="91"/>
    </location>
</feature>
<reference evidence="2 3" key="1">
    <citation type="submission" date="2020-02" db="EMBL/GenBank/DDBJ databases">
        <authorList>
            <person name="Ma Q."/>
            <person name="Huang Y."/>
            <person name="Song X."/>
            <person name="Pei D."/>
        </authorList>
    </citation>
    <scope>NUCLEOTIDE SEQUENCE [LARGE SCALE GENOMIC DNA]</scope>
    <source>
        <strain evidence="2">Sxm20200214</strain>
        <tissue evidence="2">Leaf</tissue>
    </source>
</reference>
<sequence length="91" mass="10134">MNAKTLAGNKSTSPRRLLGLQELIHEQQHWVSLHKTSKSSYATGQHRTTPNPETKTEAAPQEDQAPAHRQGMKPETQNQGQPLRQTAQVIT</sequence>
<protein>
    <submittedName>
        <fullName evidence="2">Uncharacterized protein</fullName>
    </submittedName>
</protein>
<comment type="caution">
    <text evidence="2">The sequence shown here is derived from an EMBL/GenBank/DDBJ whole genome shotgun (WGS) entry which is preliminary data.</text>
</comment>
<evidence type="ECO:0000256" key="1">
    <source>
        <dbReference type="SAM" id="MobiDB-lite"/>
    </source>
</evidence>
<accession>A0A8X7R6G6</accession>
<name>A0A8X7R6G6_BRACI</name>
<organism evidence="2 3">
    <name type="scientific">Brassica carinata</name>
    <name type="common">Ethiopian mustard</name>
    <name type="synonym">Abyssinian cabbage</name>
    <dbReference type="NCBI Taxonomy" id="52824"/>
    <lineage>
        <taxon>Eukaryota</taxon>
        <taxon>Viridiplantae</taxon>
        <taxon>Streptophyta</taxon>
        <taxon>Embryophyta</taxon>
        <taxon>Tracheophyta</taxon>
        <taxon>Spermatophyta</taxon>
        <taxon>Magnoliopsida</taxon>
        <taxon>eudicotyledons</taxon>
        <taxon>Gunneridae</taxon>
        <taxon>Pentapetalae</taxon>
        <taxon>rosids</taxon>
        <taxon>malvids</taxon>
        <taxon>Brassicales</taxon>
        <taxon>Brassicaceae</taxon>
        <taxon>Brassiceae</taxon>
        <taxon>Brassica</taxon>
    </lineage>
</organism>
<evidence type="ECO:0000313" key="3">
    <source>
        <dbReference type="Proteomes" id="UP000886595"/>
    </source>
</evidence>